<dbReference type="OrthoDB" id="273314at2"/>
<dbReference type="RefSeq" id="WP_007413395.1">
    <property type="nucleotide sequence ID" value="NZ_ABOX02000004.1"/>
</dbReference>
<dbReference type="PANTHER" id="PTHR39431:SF1">
    <property type="entry name" value="FRPA_C-RELATED PROTEIN"/>
    <property type="match status" value="1"/>
</dbReference>
<gene>
    <name evidence="6" type="ORF">Cflav_PD5150</name>
</gene>
<evidence type="ECO:0000313" key="7">
    <source>
        <dbReference type="Proteomes" id="UP000003688"/>
    </source>
</evidence>
<feature type="chain" id="PRO_5002894634" evidence="4">
    <location>
        <begin position="33"/>
        <end position="589"/>
    </location>
</feature>
<keyword evidence="7" id="KW-1185">Reference proteome</keyword>
<keyword evidence="2 3" id="KW-0326">Glycosidase</keyword>
<comment type="similarity">
    <text evidence="3">Belongs to the glycosyl hydrolase 5 (cellulase A) family.</text>
</comment>
<evidence type="ECO:0000256" key="1">
    <source>
        <dbReference type="ARBA" id="ARBA00022801"/>
    </source>
</evidence>
<protein>
    <submittedName>
        <fullName evidence="6">Glycoside hydrolase family 5</fullName>
    </submittedName>
</protein>
<dbReference type="AlphaFoldDB" id="B9XC47"/>
<evidence type="ECO:0000259" key="5">
    <source>
        <dbReference type="Pfam" id="PF00150"/>
    </source>
</evidence>
<proteinExistence type="inferred from homology"/>
<evidence type="ECO:0000256" key="4">
    <source>
        <dbReference type="SAM" id="SignalP"/>
    </source>
</evidence>
<sequence precursor="true">MKEYLIHHSLTKIILAALGAAVTLLAPAPALANNSWVRGGNWADNGDNFQDGVIYPAGITSSTTTTQAAAMADTIASYDKGVGINFVRIGINPATVSGNWSVVKAYVNELIADGMDVDLACWDGSDKDGIINNFSAWQSMWQTVDGVYSGNSHVFYEAFNEPHGYTAANLLNNVYAPFLSFISKSDDHLILDGTGYADDVTAVGADSRFNGCQLGLHIYPTWGQYTTEAGWKTALATHVGSYASRTIVTEMGAPSLSGLDYDVSSGNVDVCFIRGICQECRTLLVGLVYWPAHRANDGFVLFNTPGGGVTNPSLLNQLQYGWNFFTTAAVWGVCDFNVIGKTDYSLYRPSNDGWYVYPSVNPVQYGASTDIAVPADYNGTGQAQRAVWRPSTGDWYVYPSLNPAHWGASGDIPVPADYVGTGQAQLAVWRPSNGTWYINGGSTVQWGTNGDIPVPGYYNGDGRVDYAVYRPSNNKWYIYGQAAVQFGTAGDIPVPGDYTGSGKTQIAMFRPSNATWYIYGVGSTQVGQNGDVPVPGDYTGSGITQMATWRPSNDNWYVNGVSQLSWGTTGDVPLPLPYAIRHYCLGYTN</sequence>
<organism evidence="6 7">
    <name type="scientific">Pedosphaera parvula (strain Ellin514)</name>
    <dbReference type="NCBI Taxonomy" id="320771"/>
    <lineage>
        <taxon>Bacteria</taxon>
        <taxon>Pseudomonadati</taxon>
        <taxon>Verrucomicrobiota</taxon>
        <taxon>Pedosphaerae</taxon>
        <taxon>Pedosphaerales</taxon>
        <taxon>Pedosphaeraceae</taxon>
        <taxon>Pedosphaera</taxon>
    </lineage>
</organism>
<evidence type="ECO:0000256" key="3">
    <source>
        <dbReference type="RuleBase" id="RU361153"/>
    </source>
</evidence>
<dbReference type="InterPro" id="IPR017853">
    <property type="entry name" value="GH"/>
</dbReference>
<dbReference type="SUPFAM" id="SSF51445">
    <property type="entry name" value="(Trans)glycosidases"/>
    <property type="match status" value="1"/>
</dbReference>
<reference evidence="6 7" key="1">
    <citation type="journal article" date="2011" name="J. Bacteriol.">
        <title>Genome sequence of 'Pedosphaera parvula' Ellin514, an aerobic Verrucomicrobial isolate from pasture soil.</title>
        <authorList>
            <person name="Kant R."/>
            <person name="van Passel M.W."/>
            <person name="Sangwan P."/>
            <person name="Palva A."/>
            <person name="Lucas S."/>
            <person name="Copeland A."/>
            <person name="Lapidus A."/>
            <person name="Glavina Del Rio T."/>
            <person name="Dalin E."/>
            <person name="Tice H."/>
            <person name="Bruce D."/>
            <person name="Goodwin L."/>
            <person name="Pitluck S."/>
            <person name="Chertkov O."/>
            <person name="Larimer F.W."/>
            <person name="Land M.L."/>
            <person name="Hauser L."/>
            <person name="Brettin T.S."/>
            <person name="Detter J.C."/>
            <person name="Han S."/>
            <person name="de Vos W.M."/>
            <person name="Janssen P.H."/>
            <person name="Smidt H."/>
        </authorList>
    </citation>
    <scope>NUCLEOTIDE SEQUENCE [LARGE SCALE GENOMIC DNA]</scope>
    <source>
        <strain evidence="6 7">Ellin514</strain>
    </source>
</reference>
<evidence type="ECO:0000313" key="6">
    <source>
        <dbReference type="EMBL" id="EEF62515.1"/>
    </source>
</evidence>
<dbReference type="GO" id="GO:0000272">
    <property type="term" value="P:polysaccharide catabolic process"/>
    <property type="evidence" value="ECO:0007669"/>
    <property type="project" value="InterPro"/>
</dbReference>
<dbReference type="STRING" id="320771.Cflav_PD5150"/>
<keyword evidence="4" id="KW-0732">Signal</keyword>
<dbReference type="EMBL" id="ABOX02000004">
    <property type="protein sequence ID" value="EEF62515.1"/>
    <property type="molecule type" value="Genomic_DNA"/>
</dbReference>
<accession>B9XC47</accession>
<evidence type="ECO:0000256" key="2">
    <source>
        <dbReference type="ARBA" id="ARBA00023295"/>
    </source>
</evidence>
<keyword evidence="1 3" id="KW-0378">Hydrolase</keyword>
<feature type="signal peptide" evidence="4">
    <location>
        <begin position="1"/>
        <end position="32"/>
    </location>
</feature>
<dbReference type="InterPro" id="IPR001547">
    <property type="entry name" value="Glyco_hydro_5"/>
</dbReference>
<dbReference type="PANTHER" id="PTHR39431">
    <property type="entry name" value="FRPA/C-RELATED PROTEIN"/>
    <property type="match status" value="1"/>
</dbReference>
<name>B9XC47_PEDPL</name>
<feature type="domain" description="Glycoside hydrolase family 5" evidence="5">
    <location>
        <begin position="73"/>
        <end position="258"/>
    </location>
</feature>
<comment type="caution">
    <text evidence="6">The sequence shown here is derived from an EMBL/GenBank/DDBJ whole genome shotgun (WGS) entry which is preliminary data.</text>
</comment>
<dbReference type="GO" id="GO:0004553">
    <property type="term" value="F:hydrolase activity, hydrolyzing O-glycosyl compounds"/>
    <property type="evidence" value="ECO:0007669"/>
    <property type="project" value="InterPro"/>
</dbReference>
<dbReference type="Proteomes" id="UP000003688">
    <property type="component" value="Unassembled WGS sequence"/>
</dbReference>
<dbReference type="Pfam" id="PF00150">
    <property type="entry name" value="Cellulase"/>
    <property type="match status" value="1"/>
</dbReference>
<dbReference type="Gene3D" id="3.20.20.80">
    <property type="entry name" value="Glycosidases"/>
    <property type="match status" value="1"/>
</dbReference>